<dbReference type="GO" id="GO:0048472">
    <property type="term" value="F:threonine-phosphate decarboxylase activity"/>
    <property type="evidence" value="ECO:0007669"/>
    <property type="project" value="InterPro"/>
</dbReference>
<evidence type="ECO:0000256" key="5">
    <source>
        <dbReference type="ARBA" id="ARBA00022573"/>
    </source>
</evidence>
<sequence>MTAPSARAAGLVLGFAADRLLGDPQRLHPVAGFGRAAAALERRTYADRRPAGVVHVGLLVGGSALAGVVAQATARRRGSLAETLVVAGCTWAVLGGRSLEREALAVHDHLVADDLPAARRRVTHLVGRDPSVLDAAGVARATVESVAENTSDAVVAPLVAGAVAGVPGLLAYRAANTLDAMVGHRTPRLERFGWAAARLDDLLNLVPARLSAALAAVAAPLVGGSPAAAVRAWARDARHHPSPNAGPVEAAFAGALGVQLGGVNVYFGRTEDRHTLGDGRPVAPADVARATRLALLVDVGALLSCVLVPRLLRRRRR</sequence>
<dbReference type="GO" id="GO:0015420">
    <property type="term" value="F:ABC-type vitamin B12 transporter activity"/>
    <property type="evidence" value="ECO:0007669"/>
    <property type="project" value="UniProtKB-UniRule"/>
</dbReference>
<keyword evidence="11" id="KW-1185">Reference proteome</keyword>
<dbReference type="OrthoDB" id="9811967at2"/>
<dbReference type="GO" id="GO:0005886">
    <property type="term" value="C:plasma membrane"/>
    <property type="evidence" value="ECO:0007669"/>
    <property type="project" value="UniProtKB-SubCell"/>
</dbReference>
<dbReference type="PANTHER" id="PTHR34308">
    <property type="entry name" value="COBALAMIN BIOSYNTHESIS PROTEIN CBIB"/>
    <property type="match status" value="1"/>
</dbReference>
<dbReference type="STRING" id="2041.AERYTH_14600"/>
<dbReference type="AlphaFoldDB" id="A0A0U4CDA2"/>
<dbReference type="PATRIC" id="fig|2041.4.peg.3045"/>
<keyword evidence="5 9" id="KW-0169">Cobalamin biosynthesis</keyword>
<accession>A0A0U4CDA2</accession>
<evidence type="ECO:0000313" key="10">
    <source>
        <dbReference type="EMBL" id="ALX05838.1"/>
    </source>
</evidence>
<dbReference type="KEGG" id="aer:AERYTH_14600"/>
<dbReference type="RefSeq" id="WP_067860216.1">
    <property type="nucleotide sequence ID" value="NZ_CP011502.1"/>
</dbReference>
<evidence type="ECO:0000256" key="1">
    <source>
        <dbReference type="ARBA" id="ARBA00004651"/>
    </source>
</evidence>
<protein>
    <recommendedName>
        <fullName evidence="9">Cobalamin biosynthesis protein CobD</fullName>
    </recommendedName>
</protein>
<dbReference type="GO" id="GO:0009236">
    <property type="term" value="P:cobalamin biosynthetic process"/>
    <property type="evidence" value="ECO:0007669"/>
    <property type="project" value="UniProtKB-UniRule"/>
</dbReference>
<dbReference type="PANTHER" id="PTHR34308:SF1">
    <property type="entry name" value="COBALAMIN BIOSYNTHESIS PROTEIN CBIB"/>
    <property type="match status" value="1"/>
</dbReference>
<dbReference type="NCBIfam" id="NF002276">
    <property type="entry name" value="PRK01209.1-4"/>
    <property type="match status" value="1"/>
</dbReference>
<proteinExistence type="inferred from homology"/>
<gene>
    <name evidence="9" type="primary">cobD</name>
    <name evidence="10" type="ORF">AERYTH_14600</name>
</gene>
<keyword evidence="6 9" id="KW-0812">Transmembrane</keyword>
<comment type="function">
    <text evidence="9">Converts cobyric acid to cobinamide by the addition of aminopropanol on the F carboxylic group.</text>
</comment>
<dbReference type="EMBL" id="CP011502">
    <property type="protein sequence ID" value="ALX05838.1"/>
    <property type="molecule type" value="Genomic_DNA"/>
</dbReference>
<name>A0A0U4CDA2_9ACTN</name>
<evidence type="ECO:0000256" key="4">
    <source>
        <dbReference type="ARBA" id="ARBA00022475"/>
    </source>
</evidence>
<dbReference type="HAMAP" id="MF_00024">
    <property type="entry name" value="CobD_CbiB"/>
    <property type="match status" value="1"/>
</dbReference>
<organism evidence="10 11">
    <name type="scientific">Aeromicrobium erythreum</name>
    <dbReference type="NCBI Taxonomy" id="2041"/>
    <lineage>
        <taxon>Bacteria</taxon>
        <taxon>Bacillati</taxon>
        <taxon>Actinomycetota</taxon>
        <taxon>Actinomycetes</taxon>
        <taxon>Propionibacteriales</taxon>
        <taxon>Nocardioidaceae</taxon>
        <taxon>Aeromicrobium</taxon>
    </lineage>
</organism>
<evidence type="ECO:0000256" key="3">
    <source>
        <dbReference type="ARBA" id="ARBA00006263"/>
    </source>
</evidence>
<evidence type="ECO:0000313" key="11">
    <source>
        <dbReference type="Proteomes" id="UP000067689"/>
    </source>
</evidence>
<evidence type="ECO:0000256" key="6">
    <source>
        <dbReference type="ARBA" id="ARBA00022692"/>
    </source>
</evidence>
<reference evidence="10 11" key="1">
    <citation type="journal article" date="1991" name="Int. J. Syst. Bacteriol.">
        <title>Description of the erythromycin-producing bacterium Arthrobacter sp. strain NRRL B-3381 as Aeromicrobium erythreum gen. nov., sp. nov.</title>
        <authorList>
            <person name="Miller E.S."/>
            <person name="Woese C.R."/>
            <person name="Brenner S."/>
        </authorList>
    </citation>
    <scope>NUCLEOTIDE SEQUENCE [LARGE SCALE GENOMIC DNA]</scope>
    <source>
        <strain evidence="10 11">AR18</strain>
    </source>
</reference>
<evidence type="ECO:0000256" key="9">
    <source>
        <dbReference type="HAMAP-Rule" id="MF_00024"/>
    </source>
</evidence>
<comment type="similarity">
    <text evidence="3 9">Belongs to the CobD/CbiB family.</text>
</comment>
<keyword evidence="4 9" id="KW-1003">Cell membrane</keyword>
<dbReference type="UniPathway" id="UPA00148"/>
<evidence type="ECO:0000256" key="8">
    <source>
        <dbReference type="ARBA" id="ARBA00023136"/>
    </source>
</evidence>
<keyword evidence="7 9" id="KW-1133">Transmembrane helix</keyword>
<dbReference type="NCBIfam" id="TIGR00380">
    <property type="entry name" value="cobal_cbiB"/>
    <property type="match status" value="1"/>
</dbReference>
<evidence type="ECO:0000256" key="2">
    <source>
        <dbReference type="ARBA" id="ARBA00004953"/>
    </source>
</evidence>
<comment type="subcellular location">
    <subcellularLocation>
        <location evidence="1 9">Cell membrane</location>
        <topology evidence="1 9">Multi-pass membrane protein</topology>
    </subcellularLocation>
</comment>
<keyword evidence="8 9" id="KW-0472">Membrane</keyword>
<evidence type="ECO:0000256" key="7">
    <source>
        <dbReference type="ARBA" id="ARBA00022989"/>
    </source>
</evidence>
<dbReference type="Pfam" id="PF03186">
    <property type="entry name" value="CobD_Cbib"/>
    <property type="match status" value="1"/>
</dbReference>
<dbReference type="Proteomes" id="UP000067689">
    <property type="component" value="Chromosome"/>
</dbReference>
<comment type="pathway">
    <text evidence="2 9">Cofactor biosynthesis; adenosylcobalamin biosynthesis.</text>
</comment>
<dbReference type="InterPro" id="IPR004485">
    <property type="entry name" value="Cobalamin_biosynth_CobD/CbiB"/>
</dbReference>